<dbReference type="RefSeq" id="WP_112238102.1">
    <property type="nucleotide sequence ID" value="NZ_QMCH01000003.1"/>
</dbReference>
<feature type="chain" id="PRO_5046013225" evidence="5">
    <location>
        <begin position="32"/>
        <end position="215"/>
    </location>
</feature>
<name>A0ABX9F9I4_9BURK</name>
<dbReference type="PROSITE" id="PS51007">
    <property type="entry name" value="CYTC"/>
    <property type="match status" value="1"/>
</dbReference>
<evidence type="ECO:0000256" key="5">
    <source>
        <dbReference type="SAM" id="SignalP"/>
    </source>
</evidence>
<dbReference type="InterPro" id="IPR036909">
    <property type="entry name" value="Cyt_c-like_dom_sf"/>
</dbReference>
<comment type="caution">
    <text evidence="7">The sequence shown here is derived from an EMBL/GenBank/DDBJ whole genome shotgun (WGS) entry which is preliminary data.</text>
</comment>
<keyword evidence="5" id="KW-0732">Signal</keyword>
<dbReference type="InterPro" id="IPR030999">
    <property type="entry name" value="Thiosulf_SoxX"/>
</dbReference>
<dbReference type="SUPFAM" id="SSF46626">
    <property type="entry name" value="Cytochrome c"/>
    <property type="match status" value="1"/>
</dbReference>
<proteinExistence type="predicted"/>
<reference evidence="7 8" key="1">
    <citation type="submission" date="2018-06" db="EMBL/GenBank/DDBJ databases">
        <title>Genome of strain Polynucleobacter sp. FUKU-NW-11.</title>
        <authorList>
            <person name="Hahn M.W."/>
        </authorList>
    </citation>
    <scope>NUCLEOTIDE SEQUENCE [LARGE SCALE GENOMIC DNA]</scope>
    <source>
        <strain evidence="8">FUKU-NW11</strain>
    </source>
</reference>
<protein>
    <submittedName>
        <fullName evidence="7">Sulfur oxidation c-type cytochrome SoxX</fullName>
    </submittedName>
</protein>
<sequence>MSPLSIKLFKRQILTASLILGLGFLSNVTVAQQKSDPQFEKMMKDSFRAQGIAGLDRIDQDATQKFCSDPLYVASPAGAKKAIEIQKLNMSEIAQPSDGKYIGDWKSGEAIAQSGRGATWSDSATTPIGGGCYNCHQIDQKEISNGNIGPSLWNYGKNRGYSQEIITYTWNRINNSKAYNACSNMPRFAHFKLLNEKQIQDLMALLLDPQSPVNQ</sequence>
<dbReference type="Proteomes" id="UP000251072">
    <property type="component" value="Unassembled WGS sequence"/>
</dbReference>
<evidence type="ECO:0000313" key="7">
    <source>
        <dbReference type="EMBL" id="RAZ42201.1"/>
    </source>
</evidence>
<evidence type="ECO:0000256" key="2">
    <source>
        <dbReference type="ARBA" id="ARBA00022723"/>
    </source>
</evidence>
<dbReference type="Gene3D" id="1.10.760.10">
    <property type="entry name" value="Cytochrome c-like domain"/>
    <property type="match status" value="1"/>
</dbReference>
<evidence type="ECO:0000313" key="8">
    <source>
        <dbReference type="Proteomes" id="UP000251072"/>
    </source>
</evidence>
<organism evidence="7 8">
    <name type="scientific">Polynucleobacter paneuropaeus</name>
    <dbReference type="NCBI Taxonomy" id="2527775"/>
    <lineage>
        <taxon>Bacteria</taxon>
        <taxon>Pseudomonadati</taxon>
        <taxon>Pseudomonadota</taxon>
        <taxon>Betaproteobacteria</taxon>
        <taxon>Burkholderiales</taxon>
        <taxon>Burkholderiaceae</taxon>
        <taxon>Polynucleobacter</taxon>
    </lineage>
</organism>
<feature type="signal peptide" evidence="5">
    <location>
        <begin position="1"/>
        <end position="31"/>
    </location>
</feature>
<evidence type="ECO:0000256" key="3">
    <source>
        <dbReference type="ARBA" id="ARBA00023004"/>
    </source>
</evidence>
<keyword evidence="2 4" id="KW-0479">Metal-binding</keyword>
<dbReference type="EMBL" id="QMCH01000003">
    <property type="protein sequence ID" value="RAZ42201.1"/>
    <property type="molecule type" value="Genomic_DNA"/>
</dbReference>
<keyword evidence="1 4" id="KW-0349">Heme</keyword>
<evidence type="ECO:0000256" key="4">
    <source>
        <dbReference type="PROSITE-ProRule" id="PRU00433"/>
    </source>
</evidence>
<dbReference type="NCBIfam" id="TIGR04485">
    <property type="entry name" value="thiosulf_SoxX"/>
    <property type="match status" value="1"/>
</dbReference>
<evidence type="ECO:0000259" key="6">
    <source>
        <dbReference type="PROSITE" id="PS51007"/>
    </source>
</evidence>
<accession>A0ABX9F9I4</accession>
<keyword evidence="8" id="KW-1185">Reference proteome</keyword>
<feature type="domain" description="Cytochrome c" evidence="6">
    <location>
        <begin position="103"/>
        <end position="210"/>
    </location>
</feature>
<evidence type="ECO:0000256" key="1">
    <source>
        <dbReference type="ARBA" id="ARBA00022617"/>
    </source>
</evidence>
<gene>
    <name evidence="7" type="primary">soxX</name>
    <name evidence="7" type="ORF">DP176_06485</name>
</gene>
<keyword evidence="3 4" id="KW-0408">Iron</keyword>
<dbReference type="InterPro" id="IPR009056">
    <property type="entry name" value="Cyt_c-like_dom"/>
</dbReference>